<dbReference type="GO" id="GO:0005886">
    <property type="term" value="C:plasma membrane"/>
    <property type="evidence" value="ECO:0007669"/>
    <property type="project" value="UniProtKB-SubCell"/>
</dbReference>
<gene>
    <name evidence="19" type="primary">mtrB</name>
    <name evidence="19" type="ORF">Bravens_00343</name>
</gene>
<dbReference type="InterPro" id="IPR003660">
    <property type="entry name" value="HAMP_dom"/>
</dbReference>
<dbReference type="InterPro" id="IPR005467">
    <property type="entry name" value="His_kinase_dom"/>
</dbReference>
<dbReference type="CDD" id="cd00075">
    <property type="entry name" value="HATPase"/>
    <property type="match status" value="1"/>
</dbReference>
<dbReference type="EC" id="2.7.13.3" evidence="3"/>
<dbReference type="Gene3D" id="3.30.565.10">
    <property type="entry name" value="Histidine kinase-like ATPase, C-terminal domain"/>
    <property type="match status" value="1"/>
</dbReference>
<dbReference type="GO" id="GO:0005524">
    <property type="term" value="F:ATP binding"/>
    <property type="evidence" value="ECO:0007669"/>
    <property type="project" value="UniProtKB-KW"/>
</dbReference>
<dbReference type="PANTHER" id="PTHR45528:SF1">
    <property type="entry name" value="SENSOR HISTIDINE KINASE CPXA"/>
    <property type="match status" value="1"/>
</dbReference>
<evidence type="ECO:0000256" key="15">
    <source>
        <dbReference type="SAM" id="MobiDB-lite"/>
    </source>
</evidence>
<keyword evidence="9 19" id="KW-0418">Kinase</keyword>
<dbReference type="PRINTS" id="PR00344">
    <property type="entry name" value="BCTRLSENSOR"/>
</dbReference>
<dbReference type="EMBL" id="LQQC01000004">
    <property type="protein sequence ID" value="KXZ59409.1"/>
    <property type="molecule type" value="Genomic_DNA"/>
</dbReference>
<dbReference type="GO" id="GO:0000155">
    <property type="term" value="F:phosphorelay sensor kinase activity"/>
    <property type="evidence" value="ECO:0007669"/>
    <property type="project" value="InterPro"/>
</dbReference>
<evidence type="ECO:0000256" key="9">
    <source>
        <dbReference type="ARBA" id="ARBA00022777"/>
    </source>
</evidence>
<dbReference type="FunFam" id="1.10.287.130:FF:000010">
    <property type="entry name" value="Two-component sensor histidine kinase"/>
    <property type="match status" value="1"/>
</dbReference>
<dbReference type="InterPro" id="IPR047669">
    <property type="entry name" value="MtrAB_MtrB"/>
</dbReference>
<dbReference type="PROSITE" id="PS50885">
    <property type="entry name" value="HAMP"/>
    <property type="match status" value="1"/>
</dbReference>
<feature type="domain" description="HAMP" evidence="18">
    <location>
        <begin position="227"/>
        <end position="279"/>
    </location>
</feature>
<reference evidence="19 20" key="1">
    <citation type="submission" date="2016-01" db="EMBL/GenBank/DDBJ databases">
        <title>Use of Whole Genome Sequencing to ascertain that Brevibacterium massiliense (Roux, Raoult 2009) is a later heterotypic synonym of Brevibacterium ravenspurgense (Mages 2008).</title>
        <authorList>
            <person name="Bernier A.-M."/>
            <person name="Burdz T."/>
            <person name="Huynh C."/>
            <person name="Pachecho A.L."/>
            <person name="Wiebe D."/>
            <person name="Bonner C."/>
            <person name="Bernard K."/>
        </authorList>
    </citation>
    <scope>NUCLEOTIDE SEQUENCE [LARGE SCALE GENOMIC DNA]</scope>
    <source>
        <strain evidence="19 20">CCUG56047</strain>
    </source>
</reference>
<dbReference type="InterPro" id="IPR003594">
    <property type="entry name" value="HATPase_dom"/>
</dbReference>
<evidence type="ECO:0000256" key="16">
    <source>
        <dbReference type="SAM" id="Phobius"/>
    </source>
</evidence>
<evidence type="ECO:0000256" key="14">
    <source>
        <dbReference type="ARBA" id="ARBA00035305"/>
    </source>
</evidence>
<keyword evidence="7 16" id="KW-0812">Transmembrane</keyword>
<sequence>MRLWKTVRRLALRAYLFTVRLFRRSLQVRVVALTLILSMAAVLLVGSYVSREIARGLYEAKLQSITSQTAGYASELESTATSEGIAQLSETVNTQLRGMMARSSTPLRSIALEPRDRGRSVAPIIALPYGQEPVRPSELDEEFLSRAQEAPAGTQTYQSITLPGAQHSPGIVVAQTVSLPGSGKFDLYVVADLQEEQNTLSFIQRALTVAGIVMVVLVVAVAWLVTGLVVSPIRSTARAALRLADGDLDERVTVTSHDELGALGRSFNDMADTLQDQIVRMKELTVQQRQFVSDVSHELRTPLATIGAATEMLYAEKDELDETGQRSLELLKSQVERFELLLSDLLEVSRHDAGFVKLETTEQDITEIVSNVVDGLTFVAEQSGSQIVMHTPSTPVTAEVEQIRIGRILRNLIVNAIEHGDKKNIDVYVAATAESCAVSIRDHGVGLTADQVEHVFDRFWRGDPSRRRTLGGTGLGLAIALEDAHLHGGWLQAWGRPAGSGSAPFIHYYSTHTELTSSPLPLPPADAPSSGPEAPVGKGTSDGAVRVQTGSIPIVVETASPSDAADEDGGQP</sequence>
<evidence type="ECO:0000256" key="13">
    <source>
        <dbReference type="ARBA" id="ARBA00023136"/>
    </source>
</evidence>
<dbReference type="Gene3D" id="6.10.340.10">
    <property type="match status" value="1"/>
</dbReference>
<dbReference type="Proteomes" id="UP000243589">
    <property type="component" value="Unassembled WGS sequence"/>
</dbReference>
<dbReference type="PROSITE" id="PS50109">
    <property type="entry name" value="HIS_KIN"/>
    <property type="match status" value="1"/>
</dbReference>
<evidence type="ECO:0000313" key="20">
    <source>
        <dbReference type="Proteomes" id="UP000243589"/>
    </source>
</evidence>
<feature type="transmembrane region" description="Helical" evidence="16">
    <location>
        <begin position="30"/>
        <end position="49"/>
    </location>
</feature>
<dbReference type="InterPro" id="IPR036097">
    <property type="entry name" value="HisK_dim/P_sf"/>
</dbReference>
<evidence type="ECO:0000256" key="4">
    <source>
        <dbReference type="ARBA" id="ARBA00022475"/>
    </source>
</evidence>
<dbReference type="SMART" id="SM00304">
    <property type="entry name" value="HAMP"/>
    <property type="match status" value="1"/>
</dbReference>
<evidence type="ECO:0000256" key="7">
    <source>
        <dbReference type="ARBA" id="ARBA00022692"/>
    </source>
</evidence>
<dbReference type="Pfam" id="PF00512">
    <property type="entry name" value="HisKA"/>
    <property type="match status" value="1"/>
</dbReference>
<dbReference type="SUPFAM" id="SSF47384">
    <property type="entry name" value="Homodimeric domain of signal transducing histidine kinase"/>
    <property type="match status" value="1"/>
</dbReference>
<dbReference type="Pfam" id="PF00672">
    <property type="entry name" value="HAMP"/>
    <property type="match status" value="1"/>
</dbReference>
<keyword evidence="13 16" id="KW-0472">Membrane</keyword>
<dbReference type="InterPro" id="IPR036890">
    <property type="entry name" value="HATPase_C_sf"/>
</dbReference>
<dbReference type="Pfam" id="PF02518">
    <property type="entry name" value="HATPase_c"/>
    <property type="match status" value="1"/>
</dbReference>
<evidence type="ECO:0000256" key="11">
    <source>
        <dbReference type="ARBA" id="ARBA00022989"/>
    </source>
</evidence>
<keyword evidence="20" id="KW-1185">Reference proteome</keyword>
<dbReference type="CDD" id="cd00082">
    <property type="entry name" value="HisKA"/>
    <property type="match status" value="1"/>
</dbReference>
<keyword evidence="11 16" id="KW-1133">Transmembrane helix</keyword>
<comment type="catalytic activity">
    <reaction evidence="1">
        <text>ATP + protein L-histidine = ADP + protein N-phospho-L-histidine.</text>
        <dbReference type="EC" id="2.7.13.3"/>
    </reaction>
</comment>
<keyword evidence="4" id="KW-1003">Cell membrane</keyword>
<evidence type="ECO:0000313" key="19">
    <source>
        <dbReference type="EMBL" id="KXZ59409.1"/>
    </source>
</evidence>
<name>A0A150HBC4_9MICO</name>
<dbReference type="SMART" id="SM00388">
    <property type="entry name" value="HisKA"/>
    <property type="match status" value="1"/>
</dbReference>
<dbReference type="NCBIfam" id="NF040691">
    <property type="entry name" value="MtrAB_MtrB"/>
    <property type="match status" value="1"/>
</dbReference>
<dbReference type="Gene3D" id="1.10.287.130">
    <property type="match status" value="1"/>
</dbReference>
<protein>
    <recommendedName>
        <fullName evidence="14">Sensor histidine kinase MtrB</fullName>
        <ecNumber evidence="3">2.7.13.3</ecNumber>
    </recommendedName>
</protein>
<keyword evidence="8" id="KW-0547">Nucleotide-binding</keyword>
<keyword evidence="10" id="KW-0067">ATP-binding</keyword>
<evidence type="ECO:0000259" key="17">
    <source>
        <dbReference type="PROSITE" id="PS50109"/>
    </source>
</evidence>
<proteinExistence type="predicted"/>
<dbReference type="AlphaFoldDB" id="A0A150HBC4"/>
<organism evidence="19 20">
    <name type="scientific">Brevibacterium ravenspurgense</name>
    <dbReference type="NCBI Taxonomy" id="479117"/>
    <lineage>
        <taxon>Bacteria</taxon>
        <taxon>Bacillati</taxon>
        <taxon>Actinomycetota</taxon>
        <taxon>Actinomycetes</taxon>
        <taxon>Micrococcales</taxon>
        <taxon>Brevibacteriaceae</taxon>
        <taxon>Brevibacterium</taxon>
    </lineage>
</organism>
<evidence type="ECO:0000256" key="12">
    <source>
        <dbReference type="ARBA" id="ARBA00023012"/>
    </source>
</evidence>
<evidence type="ECO:0000256" key="8">
    <source>
        <dbReference type="ARBA" id="ARBA00022741"/>
    </source>
</evidence>
<evidence type="ECO:0000256" key="10">
    <source>
        <dbReference type="ARBA" id="ARBA00022840"/>
    </source>
</evidence>
<dbReference type="PATRIC" id="fig|479117.4.peg.339"/>
<dbReference type="SUPFAM" id="SSF158472">
    <property type="entry name" value="HAMP domain-like"/>
    <property type="match status" value="1"/>
</dbReference>
<keyword evidence="12" id="KW-0902">Two-component regulatory system</keyword>
<dbReference type="SUPFAM" id="SSF55874">
    <property type="entry name" value="ATPase domain of HSP90 chaperone/DNA topoisomerase II/histidine kinase"/>
    <property type="match status" value="1"/>
</dbReference>
<evidence type="ECO:0000256" key="6">
    <source>
        <dbReference type="ARBA" id="ARBA00022679"/>
    </source>
</evidence>
<comment type="subcellular location">
    <subcellularLocation>
        <location evidence="2">Cell membrane</location>
        <topology evidence="2">Multi-pass membrane protein</topology>
    </subcellularLocation>
</comment>
<dbReference type="PANTHER" id="PTHR45528">
    <property type="entry name" value="SENSOR HISTIDINE KINASE CPXA"/>
    <property type="match status" value="1"/>
</dbReference>
<dbReference type="InterPro" id="IPR003661">
    <property type="entry name" value="HisK_dim/P_dom"/>
</dbReference>
<dbReference type="SMART" id="SM00387">
    <property type="entry name" value="HATPase_c"/>
    <property type="match status" value="1"/>
</dbReference>
<evidence type="ECO:0000256" key="5">
    <source>
        <dbReference type="ARBA" id="ARBA00022553"/>
    </source>
</evidence>
<feature type="region of interest" description="Disordered" evidence="15">
    <location>
        <begin position="516"/>
        <end position="572"/>
    </location>
</feature>
<accession>A0A150HBC4</accession>
<evidence type="ECO:0000256" key="2">
    <source>
        <dbReference type="ARBA" id="ARBA00004651"/>
    </source>
</evidence>
<evidence type="ECO:0000259" key="18">
    <source>
        <dbReference type="PROSITE" id="PS50885"/>
    </source>
</evidence>
<dbReference type="RefSeq" id="WP_062019747.1">
    <property type="nucleotide sequence ID" value="NZ_LQQC01000004.1"/>
</dbReference>
<feature type="domain" description="Histidine kinase" evidence="17">
    <location>
        <begin position="294"/>
        <end position="512"/>
    </location>
</feature>
<keyword evidence="5" id="KW-0597">Phosphoprotein</keyword>
<dbReference type="InterPro" id="IPR050398">
    <property type="entry name" value="HssS/ArlS-like"/>
</dbReference>
<evidence type="ECO:0000256" key="3">
    <source>
        <dbReference type="ARBA" id="ARBA00012438"/>
    </source>
</evidence>
<feature type="transmembrane region" description="Helical" evidence="16">
    <location>
        <begin position="206"/>
        <end position="230"/>
    </location>
</feature>
<comment type="caution">
    <text evidence="19">The sequence shown here is derived from an EMBL/GenBank/DDBJ whole genome shotgun (WGS) entry which is preliminary data.</text>
</comment>
<evidence type="ECO:0000256" key="1">
    <source>
        <dbReference type="ARBA" id="ARBA00000085"/>
    </source>
</evidence>
<dbReference type="FunFam" id="3.30.565.10:FF:000013">
    <property type="entry name" value="Two-component sensor histidine kinase"/>
    <property type="match status" value="1"/>
</dbReference>
<keyword evidence="6 19" id="KW-0808">Transferase</keyword>
<dbReference type="CDD" id="cd06225">
    <property type="entry name" value="HAMP"/>
    <property type="match status" value="1"/>
</dbReference>
<dbReference type="InterPro" id="IPR004358">
    <property type="entry name" value="Sig_transdc_His_kin-like_C"/>
</dbReference>